<dbReference type="GO" id="GO:0005524">
    <property type="term" value="F:ATP binding"/>
    <property type="evidence" value="ECO:0007669"/>
    <property type="project" value="UniProtKB-UniRule"/>
</dbReference>
<dbReference type="EC" id="2.7.7.87" evidence="3 13"/>
<dbReference type="PANTHER" id="PTHR17490:SF16">
    <property type="entry name" value="THREONYLCARBAMOYL-AMP SYNTHASE"/>
    <property type="match status" value="1"/>
</dbReference>
<sequence length="337" mass="36984">MKIVSTKELDADFVVRFFDDVVAVPTETVYGLAASIYNPRAVERLLKLKRRPADNPLPVAVSSYRMLKEIVKEPIPEEYRRLMDMFWPGPLTLLFRSKDCVSSVIRSGLESVAVRMPKSKHLLEIIERLGAPVVLPSANISGRPSPTTAGHVVEDFGDEVKLIIDGGPCPIGLESTVVSYADGGLQILRPGGITVEDIESVANCKVFVRNRANDEETELSPGQKYKHYSPRSPLILFKGQPEEVKSGILEYIRANPDVSRIGVALHSGIDLGVPVDGRISVFNMGSDRREVCRNLFEGLRSLDKISSVILAAGVDYGEEGDAIMNRLEKAADSIVEP</sequence>
<evidence type="ECO:0000256" key="13">
    <source>
        <dbReference type="PIRNR" id="PIRNR004930"/>
    </source>
</evidence>
<reference evidence="16" key="1">
    <citation type="journal article" date="2013" name="Eukaryot. Cell">
        <title>Extremely Reduced Levels of Heterozygosity in the Vertebrate Pathogen Encephalitozoon cuniculi.</title>
        <authorList>
            <person name="Selman M."/>
            <person name="Sak B."/>
            <person name="Kvac M."/>
            <person name="Farinelli L."/>
            <person name="Weiss L.M."/>
            <person name="Corradi N."/>
        </authorList>
    </citation>
    <scope>NUCLEOTIDE SEQUENCE</scope>
</reference>
<dbReference type="GO" id="GO:0008033">
    <property type="term" value="P:tRNA processing"/>
    <property type="evidence" value="ECO:0007669"/>
    <property type="project" value="UniProtKB-KW"/>
</dbReference>
<feature type="binding site" evidence="14">
    <location>
        <position position="228"/>
    </location>
    <ligand>
        <name>ATP</name>
        <dbReference type="ChEBI" id="CHEBI:30616"/>
    </ligand>
</feature>
<dbReference type="SUPFAM" id="SSF55821">
    <property type="entry name" value="YrdC/RibB"/>
    <property type="match status" value="1"/>
</dbReference>
<dbReference type="PIRSF" id="PIRSF004930">
    <property type="entry name" value="Tln_factor_SUA5"/>
    <property type="match status" value="1"/>
</dbReference>
<dbReference type="PROSITE" id="PS51163">
    <property type="entry name" value="YRDC"/>
    <property type="match status" value="1"/>
</dbReference>
<evidence type="ECO:0000259" key="15">
    <source>
        <dbReference type="PROSITE" id="PS51163"/>
    </source>
</evidence>
<evidence type="ECO:0000256" key="11">
    <source>
        <dbReference type="ARBA" id="ARBA00029774"/>
    </source>
</evidence>
<dbReference type="Gene3D" id="3.90.870.10">
    <property type="entry name" value="DHBP synthase"/>
    <property type="match status" value="1"/>
</dbReference>
<dbReference type="InterPro" id="IPR050156">
    <property type="entry name" value="TC-AMP_synthase_SUA5"/>
</dbReference>
<evidence type="ECO:0000256" key="6">
    <source>
        <dbReference type="ARBA" id="ARBA00022679"/>
    </source>
</evidence>
<comment type="function">
    <text evidence="13">Required for the formation of a threonylcarbamoyl group on adenosine at position 37 (t(6)A37) in tRNAs that read codons beginning with adenine.</text>
</comment>
<gene>
    <name evidence="16" type="ORF">ECU09_1610</name>
</gene>
<dbReference type="AlphaFoldDB" id="M1JLB9"/>
<dbReference type="GO" id="GO:0000049">
    <property type="term" value="F:tRNA binding"/>
    <property type="evidence" value="ECO:0007669"/>
    <property type="project" value="TreeGrafter"/>
</dbReference>
<feature type="binding site" evidence="14">
    <location>
        <position position="51"/>
    </location>
    <ligand>
        <name>ATP</name>
        <dbReference type="ChEBI" id="CHEBI:30616"/>
    </ligand>
</feature>
<feature type="binding site" evidence="14">
    <location>
        <position position="189"/>
    </location>
    <ligand>
        <name>ATP</name>
        <dbReference type="ChEBI" id="CHEBI:30616"/>
    </ligand>
</feature>
<proteinExistence type="inferred from homology"/>
<dbReference type="InterPro" id="IPR038385">
    <property type="entry name" value="Sua5/YwlC_C"/>
</dbReference>
<name>M1JLB9_ENCCN</name>
<dbReference type="VEuPathDB" id="MicrosporidiaDB:AEWD_091650"/>
<dbReference type="VEuPathDB" id="MicrosporidiaDB:ECU09_1610"/>
<accession>M1JLB9</accession>
<dbReference type="Pfam" id="PF03481">
    <property type="entry name" value="Sua5_C"/>
    <property type="match status" value="1"/>
</dbReference>
<dbReference type="GO" id="GO:0003725">
    <property type="term" value="F:double-stranded RNA binding"/>
    <property type="evidence" value="ECO:0007669"/>
    <property type="project" value="UniProtKB-UniRule"/>
</dbReference>
<dbReference type="GO" id="GO:0061710">
    <property type="term" value="F:L-threonylcarbamoyladenylate synthase"/>
    <property type="evidence" value="ECO:0007669"/>
    <property type="project" value="UniProtKB-EC"/>
</dbReference>
<evidence type="ECO:0000256" key="4">
    <source>
        <dbReference type="ARBA" id="ARBA00015492"/>
    </source>
</evidence>
<dbReference type="PANTHER" id="PTHR17490">
    <property type="entry name" value="SUA5"/>
    <property type="match status" value="1"/>
</dbReference>
<dbReference type="OMA" id="YKHYAPD"/>
<evidence type="ECO:0000256" key="10">
    <source>
        <dbReference type="ARBA" id="ARBA00022840"/>
    </source>
</evidence>
<comment type="catalytic activity">
    <reaction evidence="12 13">
        <text>L-threonine + hydrogencarbonate + ATP = L-threonylcarbamoyladenylate + diphosphate + H2O</text>
        <dbReference type="Rhea" id="RHEA:36407"/>
        <dbReference type="ChEBI" id="CHEBI:15377"/>
        <dbReference type="ChEBI" id="CHEBI:17544"/>
        <dbReference type="ChEBI" id="CHEBI:30616"/>
        <dbReference type="ChEBI" id="CHEBI:33019"/>
        <dbReference type="ChEBI" id="CHEBI:57926"/>
        <dbReference type="ChEBI" id="CHEBI:73682"/>
        <dbReference type="EC" id="2.7.7.87"/>
    </reaction>
</comment>
<dbReference type="GO" id="GO:0005737">
    <property type="term" value="C:cytoplasm"/>
    <property type="evidence" value="ECO:0007669"/>
    <property type="project" value="UniProtKB-SubCell"/>
</dbReference>
<evidence type="ECO:0000256" key="5">
    <source>
        <dbReference type="ARBA" id="ARBA00022490"/>
    </source>
</evidence>
<dbReference type="EMBL" id="KC513616">
    <property type="protein sequence ID" value="AGE96324.1"/>
    <property type="molecule type" value="Genomic_DNA"/>
</dbReference>
<evidence type="ECO:0000256" key="1">
    <source>
        <dbReference type="ARBA" id="ARBA00004496"/>
    </source>
</evidence>
<dbReference type="InterPro" id="IPR005145">
    <property type="entry name" value="Sua5_C"/>
</dbReference>
<keyword evidence="7 13" id="KW-0819">tRNA processing</keyword>
<evidence type="ECO:0000313" key="16">
    <source>
        <dbReference type="EMBL" id="AGE96324.1"/>
    </source>
</evidence>
<dbReference type="Gene3D" id="3.40.50.11030">
    <property type="entry name" value="Threonylcarbamoyl-AMP synthase, C-terminal domain"/>
    <property type="match status" value="1"/>
</dbReference>
<feature type="binding site" evidence="14">
    <location>
        <position position="175"/>
    </location>
    <ligand>
        <name>L-threonine</name>
        <dbReference type="ChEBI" id="CHEBI:57926"/>
    </ligand>
</feature>
<evidence type="ECO:0000256" key="8">
    <source>
        <dbReference type="ARBA" id="ARBA00022695"/>
    </source>
</evidence>
<keyword evidence="6 13" id="KW-0808">Transferase</keyword>
<dbReference type="Pfam" id="PF01300">
    <property type="entry name" value="Sua5_yciO_yrdC"/>
    <property type="match status" value="1"/>
</dbReference>
<dbReference type="InterPro" id="IPR017945">
    <property type="entry name" value="DHBP_synth_RibB-like_a/b_dom"/>
</dbReference>
<dbReference type="GO" id="GO:0006450">
    <property type="term" value="P:regulation of translational fidelity"/>
    <property type="evidence" value="ECO:0007669"/>
    <property type="project" value="TreeGrafter"/>
</dbReference>
<keyword evidence="8 13" id="KW-0548">Nucleotidyltransferase</keyword>
<feature type="binding site" evidence="14">
    <location>
        <position position="28"/>
    </location>
    <ligand>
        <name>L-threonine</name>
        <dbReference type="ChEBI" id="CHEBI:57926"/>
    </ligand>
</feature>
<dbReference type="VEuPathDB" id="MicrosporidiaDB:AEWQ_091630"/>
<dbReference type="InterPro" id="IPR010923">
    <property type="entry name" value="T(6)A37_SUA5"/>
</dbReference>
<protein>
    <recommendedName>
        <fullName evidence="4 13">Threonylcarbamoyl-AMP synthase</fullName>
        <shortName evidence="13">TC-AMP synthase</shortName>
        <ecNumber evidence="3 13">2.7.7.87</ecNumber>
    </recommendedName>
    <alternativeName>
        <fullName evidence="11 13">L-threonylcarbamoyladenylate synthase</fullName>
    </alternativeName>
</protein>
<organism evidence="16">
    <name type="scientific">Encephalitozoon cuniculi</name>
    <name type="common">Microsporidian parasite</name>
    <dbReference type="NCBI Taxonomy" id="6035"/>
    <lineage>
        <taxon>Eukaryota</taxon>
        <taxon>Fungi</taxon>
        <taxon>Fungi incertae sedis</taxon>
        <taxon>Microsporidia</taxon>
        <taxon>Unikaryonidae</taxon>
        <taxon>Encephalitozoon</taxon>
    </lineage>
</organism>
<evidence type="ECO:0000256" key="9">
    <source>
        <dbReference type="ARBA" id="ARBA00022741"/>
    </source>
</evidence>
<comment type="subcellular location">
    <subcellularLocation>
        <location evidence="1 13">Cytoplasm</location>
    </subcellularLocation>
</comment>
<feature type="binding site" evidence="14">
    <location>
        <position position="145"/>
    </location>
    <ligand>
        <name>ATP</name>
        <dbReference type="ChEBI" id="CHEBI:30616"/>
    </ligand>
</feature>
<keyword evidence="5 13" id="KW-0963">Cytoplasm</keyword>
<feature type="binding site" evidence="14">
    <location>
        <position position="115"/>
    </location>
    <ligand>
        <name>L-threonine</name>
        <dbReference type="ChEBI" id="CHEBI:57926"/>
    </ligand>
</feature>
<dbReference type="InterPro" id="IPR006070">
    <property type="entry name" value="Sua5-like_dom"/>
</dbReference>
<dbReference type="VEuPathDB" id="MicrosporidiaDB:M970_091610"/>
<evidence type="ECO:0000256" key="2">
    <source>
        <dbReference type="ARBA" id="ARBA00007663"/>
    </source>
</evidence>
<evidence type="ECO:0000256" key="14">
    <source>
        <dbReference type="PIRSR" id="PIRSR004930-1"/>
    </source>
</evidence>
<feature type="domain" description="YrdC-like" evidence="15">
    <location>
        <begin position="4"/>
        <end position="193"/>
    </location>
</feature>
<feature type="binding site" evidence="14">
    <location>
        <position position="137"/>
    </location>
    <ligand>
        <name>ATP</name>
        <dbReference type="ChEBI" id="CHEBI:30616"/>
    </ligand>
</feature>
<evidence type="ECO:0000256" key="7">
    <source>
        <dbReference type="ARBA" id="ARBA00022694"/>
    </source>
</evidence>
<keyword evidence="9 13" id="KW-0547">Nucleotide-binding</keyword>
<evidence type="ECO:0000256" key="12">
    <source>
        <dbReference type="ARBA" id="ARBA00048366"/>
    </source>
</evidence>
<comment type="similarity">
    <text evidence="2 13">Belongs to the SUA5 family.</text>
</comment>
<dbReference type="VEuPathDB" id="MicrosporidiaDB:AEWR_091610"/>
<dbReference type="NCBIfam" id="TIGR00057">
    <property type="entry name" value="L-threonylcarbamoyladenylate synthase"/>
    <property type="match status" value="1"/>
</dbReference>
<keyword evidence="10 13" id="KW-0067">ATP-binding</keyword>
<evidence type="ECO:0000256" key="3">
    <source>
        <dbReference type="ARBA" id="ARBA00012584"/>
    </source>
</evidence>
<feature type="binding site" evidence="14">
    <location>
        <position position="55"/>
    </location>
    <ligand>
        <name>ATP</name>
        <dbReference type="ChEBI" id="CHEBI:30616"/>
    </ligand>
</feature>